<protein>
    <submittedName>
        <fullName evidence="1">Uncharacterized protein</fullName>
    </submittedName>
</protein>
<sequence length="349" mass="38108">MTWAPCETVARVAPHVPGELVSPGALERILSLSQRLPHGWGSYYIECRLDPGEQQVDFLAGVGGEGREELHRSLGLLLREGQLDAPSSWQRFAELCAAWREPGSELHAQVPALWLELDGAGHPAPASPSPSFCVCVAQEYRSPRTLAADPERAWSALVRSLRRLLPGVESATLRRLERTVAALPPGGQLIHLSVMLGRSPAAAKLYVAVPRRELSAYLHEIGYPGALDDVAALTREPFPEVEPLYLDLTISDAVSSRIGIAFSQLHLRGPGQATRDWGGLLDLCVERGACCPEKRAALGAWTGSERVCFDGERWPVRLHRYLDVKLVVAEGKPLLAKAYLGFQPRAAFL</sequence>
<comment type="caution">
    <text evidence="1">The sequence shown here is derived from an EMBL/GenBank/DDBJ whole genome shotgun (WGS) entry which is preliminary data.</text>
</comment>
<evidence type="ECO:0000313" key="1">
    <source>
        <dbReference type="EMBL" id="KYG01835.1"/>
    </source>
</evidence>
<evidence type="ECO:0000313" key="2">
    <source>
        <dbReference type="Proteomes" id="UP000075502"/>
    </source>
</evidence>
<proteinExistence type="predicted"/>
<name>A0A150TAV5_SORCE</name>
<organism evidence="1 2">
    <name type="scientific">Sorangium cellulosum</name>
    <name type="common">Polyangium cellulosum</name>
    <dbReference type="NCBI Taxonomy" id="56"/>
    <lineage>
        <taxon>Bacteria</taxon>
        <taxon>Pseudomonadati</taxon>
        <taxon>Myxococcota</taxon>
        <taxon>Polyangia</taxon>
        <taxon>Polyangiales</taxon>
        <taxon>Polyangiaceae</taxon>
        <taxon>Sorangium</taxon>
    </lineage>
</organism>
<gene>
    <name evidence="1" type="ORF">BE21_56100</name>
</gene>
<dbReference type="Proteomes" id="UP000075502">
    <property type="component" value="Unassembled WGS sequence"/>
</dbReference>
<accession>A0A150TAV5</accession>
<dbReference type="EMBL" id="JEME01003224">
    <property type="protein sequence ID" value="KYG01835.1"/>
    <property type="molecule type" value="Genomic_DNA"/>
</dbReference>
<reference evidence="1 2" key="1">
    <citation type="submission" date="2014-02" db="EMBL/GenBank/DDBJ databases">
        <title>The small core and large imbalanced accessory genome model reveals a collaborative survival strategy of Sorangium cellulosum strains in nature.</title>
        <authorList>
            <person name="Han K."/>
            <person name="Peng R."/>
            <person name="Blom J."/>
            <person name="Li Y.-Z."/>
        </authorList>
    </citation>
    <scope>NUCLEOTIDE SEQUENCE [LARGE SCALE GENOMIC DNA]</scope>
    <source>
        <strain evidence="1 2">So0007-03</strain>
    </source>
</reference>
<dbReference type="AlphaFoldDB" id="A0A150TAV5"/>